<dbReference type="GO" id="GO:0000209">
    <property type="term" value="P:protein polyubiquitination"/>
    <property type="evidence" value="ECO:0007669"/>
    <property type="project" value="TreeGrafter"/>
</dbReference>
<dbReference type="PANTHER" id="PTHR24104">
    <property type="entry name" value="E3 UBIQUITIN-PROTEIN LIGASE NHLRC1-RELATED"/>
    <property type="match status" value="1"/>
</dbReference>
<dbReference type="Gene3D" id="2.120.10.30">
    <property type="entry name" value="TolB, C-terminal domain"/>
    <property type="match status" value="2"/>
</dbReference>
<evidence type="ECO:0000256" key="1">
    <source>
        <dbReference type="ARBA" id="ARBA00022737"/>
    </source>
</evidence>
<dbReference type="PROSITE" id="PS51125">
    <property type="entry name" value="NHL"/>
    <property type="match status" value="2"/>
</dbReference>
<dbReference type="GO" id="GO:0043161">
    <property type="term" value="P:proteasome-mediated ubiquitin-dependent protein catabolic process"/>
    <property type="evidence" value="ECO:0007669"/>
    <property type="project" value="TreeGrafter"/>
</dbReference>
<proteinExistence type="predicted"/>
<protein>
    <submittedName>
        <fullName evidence="3">Unnamed protein product</fullName>
    </submittedName>
</protein>
<gene>
    <name evidence="3" type="ORF">Plil01_000730300</name>
</gene>
<dbReference type="OrthoDB" id="342730at2759"/>
<evidence type="ECO:0000256" key="2">
    <source>
        <dbReference type="PROSITE-ProRule" id="PRU00504"/>
    </source>
</evidence>
<evidence type="ECO:0000313" key="4">
    <source>
        <dbReference type="Proteomes" id="UP001165083"/>
    </source>
</evidence>
<name>A0A9W6TSQ8_9STRA</name>
<dbReference type="InterPro" id="IPR050952">
    <property type="entry name" value="TRIM-NHL_E3_ligases"/>
</dbReference>
<dbReference type="GO" id="GO:0061630">
    <property type="term" value="F:ubiquitin protein ligase activity"/>
    <property type="evidence" value="ECO:0007669"/>
    <property type="project" value="TreeGrafter"/>
</dbReference>
<dbReference type="SUPFAM" id="SSF101898">
    <property type="entry name" value="NHL repeat"/>
    <property type="match status" value="1"/>
</dbReference>
<keyword evidence="4" id="KW-1185">Reference proteome</keyword>
<accession>A0A9W6TSQ8</accession>
<dbReference type="InterPro" id="IPR001258">
    <property type="entry name" value="NHL_repeat"/>
</dbReference>
<reference evidence="3" key="1">
    <citation type="submission" date="2023-04" db="EMBL/GenBank/DDBJ databases">
        <title>Phytophthora lilii NBRC 32176.</title>
        <authorList>
            <person name="Ichikawa N."/>
            <person name="Sato H."/>
            <person name="Tonouchi N."/>
        </authorList>
    </citation>
    <scope>NUCLEOTIDE SEQUENCE</scope>
    <source>
        <strain evidence="3">NBRC 32176</strain>
    </source>
</reference>
<dbReference type="InterPro" id="IPR011042">
    <property type="entry name" value="6-blade_b-propeller_TolB-like"/>
</dbReference>
<dbReference type="PANTHER" id="PTHR24104:SF57">
    <property type="entry name" value="BEE-MILK PROTEIN"/>
    <property type="match status" value="1"/>
</dbReference>
<organism evidence="3 4">
    <name type="scientific">Phytophthora lilii</name>
    <dbReference type="NCBI Taxonomy" id="2077276"/>
    <lineage>
        <taxon>Eukaryota</taxon>
        <taxon>Sar</taxon>
        <taxon>Stramenopiles</taxon>
        <taxon>Oomycota</taxon>
        <taxon>Peronosporomycetes</taxon>
        <taxon>Peronosporales</taxon>
        <taxon>Peronosporaceae</taxon>
        <taxon>Phytophthora</taxon>
    </lineage>
</organism>
<dbReference type="EMBL" id="BSXW01000337">
    <property type="protein sequence ID" value="GMF19205.1"/>
    <property type="molecule type" value="Genomic_DNA"/>
</dbReference>
<feature type="repeat" description="NHL" evidence="2">
    <location>
        <begin position="234"/>
        <end position="288"/>
    </location>
</feature>
<sequence>MEWRDVRSRFHHPFSLTYASSEKEIVVVDRENASLYVYNFDACGCTWLQLPKNRLRGVCSVHSCLQVSFIAGNHEDERNDALKKRWLYVSDPIAHRVAVLDSATLTLQFFIGATTYGDEELCSNGFLPGELRHPSFLAIFSIGEDDLSADESEKPSSHTMLAVSDSRNHTVSLFDARSGSFCGRIGEGFGHLDGYLDSPEGIAVWSNSLLFVCDQCNHRVQVFDLLTRRFVRAFGHMGTMPGDFNFPTGIALCPALPKTPKCNFGPHRSDKIVVADTGNCRVQVLDLEGCVQLVFDAKVTPFDRALSPVAVWVQQRSGCILVTDVANGCVAVFSNCGVFLSAFGATGESNTRFKQPMGVTIVSQYAGIDLLLVADAIRCDISTFQLRL</sequence>
<comment type="caution">
    <text evidence="3">The sequence shown here is derived from an EMBL/GenBank/DDBJ whole genome shotgun (WGS) entry which is preliminary data.</text>
</comment>
<dbReference type="Pfam" id="PF01436">
    <property type="entry name" value="NHL"/>
    <property type="match status" value="1"/>
</dbReference>
<keyword evidence="1" id="KW-0677">Repeat</keyword>
<dbReference type="Proteomes" id="UP001165083">
    <property type="component" value="Unassembled WGS sequence"/>
</dbReference>
<dbReference type="CDD" id="cd05819">
    <property type="entry name" value="NHL"/>
    <property type="match status" value="1"/>
</dbReference>
<dbReference type="AlphaFoldDB" id="A0A9W6TSQ8"/>
<evidence type="ECO:0000313" key="3">
    <source>
        <dbReference type="EMBL" id="GMF19205.1"/>
    </source>
</evidence>
<feature type="repeat" description="NHL" evidence="2">
    <location>
        <begin position="189"/>
        <end position="226"/>
    </location>
</feature>